<dbReference type="GO" id="GO:0008757">
    <property type="term" value="F:S-adenosylmethionine-dependent methyltransferase activity"/>
    <property type="evidence" value="ECO:0007669"/>
    <property type="project" value="InterPro"/>
</dbReference>
<dbReference type="Gene3D" id="3.40.50.150">
    <property type="entry name" value="Vaccinia Virus protein VP39"/>
    <property type="match status" value="1"/>
</dbReference>
<feature type="domain" description="Methyltransferase type 11" evidence="1">
    <location>
        <begin position="47"/>
        <end position="141"/>
    </location>
</feature>
<keyword evidence="2" id="KW-0489">Methyltransferase</keyword>
<dbReference type="AlphaFoldDB" id="A0A423I3Z3"/>
<evidence type="ECO:0000259" key="1">
    <source>
        <dbReference type="Pfam" id="PF08241"/>
    </source>
</evidence>
<reference evidence="2 3" key="1">
    <citation type="submission" date="2016-10" db="EMBL/GenBank/DDBJ databases">
        <title>Comparative genome analysis of multiple Pseudomonas spp. focuses on biocontrol and plant growth promoting traits.</title>
        <authorList>
            <person name="Tao X.-Y."/>
            <person name="Taylor C.G."/>
        </authorList>
    </citation>
    <scope>NUCLEOTIDE SEQUENCE [LARGE SCALE GENOMIC DNA]</scope>
    <source>
        <strain evidence="2 3">38D7</strain>
    </source>
</reference>
<dbReference type="Pfam" id="PF08241">
    <property type="entry name" value="Methyltransf_11"/>
    <property type="match status" value="1"/>
</dbReference>
<name>A0A423I3Z3_9PSED</name>
<dbReference type="RefSeq" id="WP_123433834.1">
    <property type="nucleotide sequence ID" value="NZ_MOBK01000006.1"/>
</dbReference>
<organism evidence="2 3">
    <name type="scientific">Pseudomonas brassicacearum</name>
    <dbReference type="NCBI Taxonomy" id="930166"/>
    <lineage>
        <taxon>Bacteria</taxon>
        <taxon>Pseudomonadati</taxon>
        <taxon>Pseudomonadota</taxon>
        <taxon>Gammaproteobacteria</taxon>
        <taxon>Pseudomonadales</taxon>
        <taxon>Pseudomonadaceae</taxon>
        <taxon>Pseudomonas</taxon>
    </lineage>
</organism>
<evidence type="ECO:0000313" key="3">
    <source>
        <dbReference type="Proteomes" id="UP000285636"/>
    </source>
</evidence>
<protein>
    <submittedName>
        <fullName evidence="2">SAM-dependent methyltransferase</fullName>
    </submittedName>
</protein>
<dbReference type="PANTHER" id="PTHR43861:SF1">
    <property type="entry name" value="TRANS-ACONITATE 2-METHYLTRANSFERASE"/>
    <property type="match status" value="1"/>
</dbReference>
<dbReference type="InterPro" id="IPR013216">
    <property type="entry name" value="Methyltransf_11"/>
</dbReference>
<dbReference type="GO" id="GO:0032259">
    <property type="term" value="P:methylation"/>
    <property type="evidence" value="ECO:0007669"/>
    <property type="project" value="UniProtKB-KW"/>
</dbReference>
<dbReference type="SUPFAM" id="SSF53335">
    <property type="entry name" value="S-adenosyl-L-methionine-dependent methyltransferases"/>
    <property type="match status" value="1"/>
</dbReference>
<accession>A0A423I3Z3</accession>
<evidence type="ECO:0000313" key="2">
    <source>
        <dbReference type="EMBL" id="RON20146.1"/>
    </source>
</evidence>
<dbReference type="CDD" id="cd02440">
    <property type="entry name" value="AdoMet_MTases"/>
    <property type="match status" value="1"/>
</dbReference>
<dbReference type="EMBL" id="MOBK01000006">
    <property type="protein sequence ID" value="RON20146.1"/>
    <property type="molecule type" value="Genomic_DNA"/>
</dbReference>
<gene>
    <name evidence="2" type="ORF">BK660_13840</name>
</gene>
<dbReference type="PANTHER" id="PTHR43861">
    <property type="entry name" value="TRANS-ACONITATE 2-METHYLTRANSFERASE-RELATED"/>
    <property type="match status" value="1"/>
</dbReference>
<keyword evidence="2" id="KW-0808">Transferase</keyword>
<dbReference type="Proteomes" id="UP000285636">
    <property type="component" value="Unassembled WGS sequence"/>
</dbReference>
<comment type="caution">
    <text evidence="2">The sequence shown here is derived from an EMBL/GenBank/DDBJ whole genome shotgun (WGS) entry which is preliminary data.</text>
</comment>
<dbReference type="InterPro" id="IPR029063">
    <property type="entry name" value="SAM-dependent_MTases_sf"/>
</dbReference>
<proteinExistence type="predicted"/>
<sequence length="242" mass="27047">MTQNIYDDPEFFQGYSQMGRSLGGLDAAPEWPTLKSMLPPMKGLKVVDLGCGYGWFSRWASERGADSVLGLDVSEKMLEQARKTTSAENIHYSRADLEQLDLPKGGFDLAYSSLALHYIKDLPGLFATIHAALQPGSRFVFSIEHPIFMAPRNPGWLIDGEGRKRWPVDSYQREGERVTNWLAEGVIKQHRTLGTLFNTLIGAGFSIEHVNEWGPSDAEVAAQPALAEERERPMMLLVSVHR</sequence>